<evidence type="ECO:0008006" key="8">
    <source>
        <dbReference type="Google" id="ProtNLM"/>
    </source>
</evidence>
<dbReference type="InterPro" id="IPR014453">
    <property type="entry name" value="Inhibitor_vertebrate_lysozyme"/>
</dbReference>
<evidence type="ECO:0000256" key="4">
    <source>
        <dbReference type="ARBA" id="ARBA00022764"/>
    </source>
</evidence>
<protein>
    <recommendedName>
        <fullName evidence="8">Inhibitor of vertebrate lysozyme</fullName>
    </recommendedName>
</protein>
<dbReference type="PIRSF" id="PIRSF009103">
    <property type="entry name" value="Ivy"/>
    <property type="match status" value="1"/>
</dbReference>
<comment type="caution">
    <text evidence="6">The sequence shown here is derived from an EMBL/GenBank/DDBJ whole genome shotgun (WGS) entry which is preliminary data.</text>
</comment>
<dbReference type="Proteomes" id="UP000244064">
    <property type="component" value="Unassembled WGS sequence"/>
</dbReference>
<proteinExistence type="inferred from homology"/>
<name>A0A2T5P9P7_9PSED</name>
<reference evidence="6 7" key="1">
    <citation type="submission" date="2018-04" db="EMBL/GenBank/DDBJ databases">
        <title>Pseudomonas sp. nov., isolated from mangrove soil.</title>
        <authorList>
            <person name="Chen C."/>
        </authorList>
    </citation>
    <scope>NUCLEOTIDE SEQUENCE [LARGE SCALE GENOMIC DNA]</scope>
    <source>
        <strain evidence="6 7">TC-11</strain>
    </source>
</reference>
<keyword evidence="5" id="KW-1015">Disulfide bond</keyword>
<dbReference type="GO" id="GO:0042597">
    <property type="term" value="C:periplasmic space"/>
    <property type="evidence" value="ECO:0007669"/>
    <property type="project" value="UniProtKB-SubCell"/>
</dbReference>
<comment type="similarity">
    <text evidence="2">Belongs to the ivy family.</text>
</comment>
<dbReference type="Pfam" id="PF08816">
    <property type="entry name" value="Ivy"/>
    <property type="match status" value="1"/>
</dbReference>
<evidence type="ECO:0000256" key="2">
    <source>
        <dbReference type="ARBA" id="ARBA00009724"/>
    </source>
</evidence>
<evidence type="ECO:0000313" key="6">
    <source>
        <dbReference type="EMBL" id="PTU74421.1"/>
    </source>
</evidence>
<keyword evidence="3" id="KW-0732">Signal</keyword>
<evidence type="ECO:0000256" key="3">
    <source>
        <dbReference type="ARBA" id="ARBA00022729"/>
    </source>
</evidence>
<accession>A0A2T5P9P7</accession>
<evidence type="ECO:0000256" key="1">
    <source>
        <dbReference type="ARBA" id="ARBA00004418"/>
    </source>
</evidence>
<sequence>MIAAWLAIASSAVSAAEAVDLRTLLANEEFRRSWQQLMQAEERLPEWIINLDGQSFPMQALEADGKRYLFGKLCEPERCSGERLFVLVDWDKDQAHALYVRLPEAMPADRAPSRYATLRWLGEPDALLQQVLQEQLAQEADWY</sequence>
<dbReference type="AlphaFoldDB" id="A0A2T5P9P7"/>
<gene>
    <name evidence="6" type="ORF">DBO85_10020</name>
</gene>
<dbReference type="InterPro" id="IPR036501">
    <property type="entry name" value="Inhibitor_vert_lysozyme_sf"/>
</dbReference>
<organism evidence="6 7">
    <name type="scientific">Pseudomonas mangrovi</name>
    <dbReference type="NCBI Taxonomy" id="2161748"/>
    <lineage>
        <taxon>Bacteria</taxon>
        <taxon>Pseudomonadati</taxon>
        <taxon>Pseudomonadota</taxon>
        <taxon>Gammaproteobacteria</taxon>
        <taxon>Pseudomonadales</taxon>
        <taxon>Pseudomonadaceae</taxon>
        <taxon>Pseudomonas</taxon>
    </lineage>
</organism>
<evidence type="ECO:0000256" key="5">
    <source>
        <dbReference type="PIRSR" id="PIRSR009103-2"/>
    </source>
</evidence>
<keyword evidence="4" id="KW-0574">Periplasm</keyword>
<feature type="disulfide bond" evidence="5">
    <location>
        <begin position="74"/>
        <end position="79"/>
    </location>
</feature>
<comment type="subcellular location">
    <subcellularLocation>
        <location evidence="1">Periplasm</location>
    </subcellularLocation>
</comment>
<dbReference type="Gene3D" id="3.40.1420.10">
    <property type="entry name" value="Inhibitor of vertebrate lysozyme"/>
    <property type="match status" value="1"/>
</dbReference>
<keyword evidence="7" id="KW-1185">Reference proteome</keyword>
<dbReference type="SUPFAM" id="SSF89872">
    <property type="entry name" value="Inhibitor of vertebrate lysozyme, Ivy"/>
    <property type="match status" value="1"/>
</dbReference>
<evidence type="ECO:0000313" key="7">
    <source>
        <dbReference type="Proteomes" id="UP000244064"/>
    </source>
</evidence>
<dbReference type="EMBL" id="QASN01000017">
    <property type="protein sequence ID" value="PTU74421.1"/>
    <property type="molecule type" value="Genomic_DNA"/>
</dbReference>